<dbReference type="Gene3D" id="3.10.20.90">
    <property type="entry name" value="Phosphatidylinositol 3-kinase Catalytic Subunit, Chain A, domain 1"/>
    <property type="match status" value="1"/>
</dbReference>
<keyword evidence="3" id="KW-1185">Reference proteome</keyword>
<comment type="caution">
    <text evidence="2">The sequence shown here is derived from an EMBL/GenBank/DDBJ whole genome shotgun (WGS) entry which is preliminary data.</text>
</comment>
<protein>
    <recommendedName>
        <fullName evidence="1">Ubiquitin-like domain-containing protein</fullName>
    </recommendedName>
</protein>
<dbReference type="SMART" id="SM00213">
    <property type="entry name" value="UBQ"/>
    <property type="match status" value="1"/>
</dbReference>
<dbReference type="PROSITE" id="PS50053">
    <property type="entry name" value="UBIQUITIN_2"/>
    <property type="match status" value="1"/>
</dbReference>
<dbReference type="InterPro" id="IPR029071">
    <property type="entry name" value="Ubiquitin-like_domsf"/>
</dbReference>
<dbReference type="Pfam" id="PF00240">
    <property type="entry name" value="ubiquitin"/>
    <property type="match status" value="1"/>
</dbReference>
<proteinExistence type="predicted"/>
<dbReference type="InterPro" id="IPR029058">
    <property type="entry name" value="AB_hydrolase_fold"/>
</dbReference>
<dbReference type="Proteomes" id="UP000007115">
    <property type="component" value="Unassembled WGS sequence"/>
</dbReference>
<organism evidence="2 3">
    <name type="scientific">Hypocrea virens (strain Gv29-8 / FGSC 10586)</name>
    <name type="common">Gliocladium virens</name>
    <name type="synonym">Trichoderma virens</name>
    <dbReference type="NCBI Taxonomy" id="413071"/>
    <lineage>
        <taxon>Eukaryota</taxon>
        <taxon>Fungi</taxon>
        <taxon>Dikarya</taxon>
        <taxon>Ascomycota</taxon>
        <taxon>Pezizomycotina</taxon>
        <taxon>Sordariomycetes</taxon>
        <taxon>Hypocreomycetidae</taxon>
        <taxon>Hypocreales</taxon>
        <taxon>Hypocreaceae</taxon>
        <taxon>Trichoderma</taxon>
    </lineage>
</organism>
<dbReference type="OMA" id="NEMVFPV"/>
<dbReference type="PANTHER" id="PTHR48182:SF3">
    <property type="entry name" value="DUF676 DOMAIN-CONTAINING PROTEIN"/>
    <property type="match status" value="1"/>
</dbReference>
<dbReference type="SUPFAM" id="SSF53474">
    <property type="entry name" value="alpha/beta-Hydrolases"/>
    <property type="match status" value="1"/>
</dbReference>
<dbReference type="RefSeq" id="XP_013955534.1">
    <property type="nucleotide sequence ID" value="XM_014100059.1"/>
</dbReference>
<dbReference type="InterPro" id="IPR052374">
    <property type="entry name" value="SERAC1"/>
</dbReference>
<dbReference type="SUPFAM" id="SSF54236">
    <property type="entry name" value="Ubiquitin-like"/>
    <property type="match status" value="1"/>
</dbReference>
<dbReference type="OrthoDB" id="7464126at2759"/>
<dbReference type="PRINTS" id="PR00348">
    <property type="entry name" value="UBIQUITIN"/>
</dbReference>
<evidence type="ECO:0000313" key="2">
    <source>
        <dbReference type="EMBL" id="EHK21338.1"/>
    </source>
</evidence>
<evidence type="ECO:0000259" key="1">
    <source>
        <dbReference type="PROSITE" id="PS50053"/>
    </source>
</evidence>
<accession>G9MW42</accession>
<dbReference type="InterPro" id="IPR019956">
    <property type="entry name" value="Ubiquitin_dom"/>
</dbReference>
<dbReference type="GeneID" id="25797334"/>
<dbReference type="eggNOG" id="KOG2029">
    <property type="taxonomic scope" value="Eukaryota"/>
</dbReference>
<dbReference type="AlphaFoldDB" id="G9MW42"/>
<dbReference type="EMBL" id="ABDF02000072">
    <property type="protein sequence ID" value="EHK21338.1"/>
    <property type="molecule type" value="Genomic_DNA"/>
</dbReference>
<dbReference type="HOGENOM" id="CLU_266185_0_0_1"/>
<dbReference type="Gene3D" id="3.40.50.1820">
    <property type="entry name" value="alpha/beta hydrolase"/>
    <property type="match status" value="1"/>
</dbReference>
<dbReference type="PANTHER" id="PTHR48182">
    <property type="entry name" value="PROTEIN SERAC1"/>
    <property type="match status" value="1"/>
</dbReference>
<gene>
    <name evidence="2" type="ORF">TRIVIDRAFT_70307</name>
</gene>
<dbReference type="InParanoid" id="G9MW42"/>
<name>G9MW42_HYPVG</name>
<dbReference type="STRING" id="413071.G9MW42"/>
<dbReference type="VEuPathDB" id="FungiDB:TRIVIDRAFT_70307"/>
<sequence length="1249" mass="139439">MNIFRKLIPKVKSTKSTQVSSAVAKSQTQEGETAIEARKTPTVISSKVCQHGLFILYPSPDIPNAQLHYSVDIVAVHGLNGKAWGTWTDKDNRMLWLKDFLPEEIPDARIMTFGYDSTLMFSQSKGRIEDFARDLLNRLWMLRQSPQARDFEDYCCMNLGGIVVKKALVLAHELNHQYHNIVTSTIGIVFMGTPHRGADIVNWTSFLTNAIKAVSGNQIVRTDLLKELNTHSLTLLEISKSFLPRSSNLSIMSFIETQIEPSLKALVVPTESSQLGLPNEMVFPVNEHHRSICRYPSATDQTYMLVKASIKSILLNTSGSLPSEDTNAESDEIILRISGLRYKISATNRGFDTCSQILHVSGDTDFGDLGRILEKQAPGQPLLDTCCLIIPQDFKFKGCTYPISHEWIDCFTLPIRVTNGQPCYNSSLGYQINAQQSIAAFFSKIFPDSMEAKIRKSPKLTQDGVKLSHSVMVGKDDASALQISLIRTARIQDRKATKSQVPEELGTFPLFSTQPYKDRLPSQAASQGGLFFPMYEREAMYIAFDCLAGNKYAVRPFLGGINAISGRSLIADHSNSPRKQDYIVIPEQRRLDGISVQPGIVKQFVAVTLNPKSAKDQIAKVSFHNKPIAADPKITKREATIEWQMTGKDEIGGIQLQIIPQFNHKQMFAGSIKDACPRHFGGRLESYRPVPSGAAIYDVLKTPEELGLNAGDTIHIRNFDQERRGDRSKKMFDLRLEMPNSSNVLELEALPGPVPEIIVLVQSSRSGHDAISFRVTIQEKFDAIQMAAQRAFQLRNGILHISGRVHNNPDLHLPVTSWKHLKFLVEPEIWSEKAHWSTDGCYLANFENQHSDTDIEQLRIGPNVDLILLPIVPKRVCRIIFPHNARAESNNTVNPLLLEVPEDATVETLRKMLERVTKASTHVFRVTSLNCSDLPNENRIFDQENIPECYSMPVLAFNSSIRLYIRTLTGKTICIYAWPEDTIENVKLLVQRKEGIPPKQQTLVSFEEGILLKDELTLNDYGIKGTVKIVLVLRLRGGGSPGFTTVTLGGSKILVRKVTDVSQLKADIFRTFGIFVHCQQFDLPDDFFLADKSLTLELKLRPHELVPLGIGAGGNLIQEIIKDKSNPAIWDVGSSKILSIHIINSHDFTTITGKPAPKAPVPRETYLALSLSRGKPLRGKNYNKGKGVSSNGAFDNLIGLDEGEEDDFKDDWGLTLSDTYASDGDDRFPLALLETDQTVPWFRGLGQKK</sequence>
<dbReference type="eggNOG" id="KOG0001">
    <property type="taxonomic scope" value="Eukaryota"/>
</dbReference>
<reference evidence="2 3" key="1">
    <citation type="journal article" date="2011" name="Genome Biol.">
        <title>Comparative genome sequence analysis underscores mycoparasitism as the ancestral life style of Trichoderma.</title>
        <authorList>
            <person name="Kubicek C.P."/>
            <person name="Herrera-Estrella A."/>
            <person name="Seidl-Seiboth V."/>
            <person name="Martinez D.A."/>
            <person name="Druzhinina I.S."/>
            <person name="Thon M."/>
            <person name="Zeilinger S."/>
            <person name="Casas-Flores S."/>
            <person name="Horwitz B.A."/>
            <person name="Mukherjee P.K."/>
            <person name="Mukherjee M."/>
            <person name="Kredics L."/>
            <person name="Alcaraz L.D."/>
            <person name="Aerts A."/>
            <person name="Antal Z."/>
            <person name="Atanasova L."/>
            <person name="Cervantes-Badillo M.G."/>
            <person name="Challacombe J."/>
            <person name="Chertkov O."/>
            <person name="McCluskey K."/>
            <person name="Coulpier F."/>
            <person name="Deshpande N."/>
            <person name="von Doehren H."/>
            <person name="Ebbole D.J."/>
            <person name="Esquivel-Naranjo E.U."/>
            <person name="Fekete E."/>
            <person name="Flipphi M."/>
            <person name="Glaser F."/>
            <person name="Gomez-Rodriguez E.Y."/>
            <person name="Gruber S."/>
            <person name="Han C."/>
            <person name="Henrissat B."/>
            <person name="Hermosa R."/>
            <person name="Hernandez-Onate M."/>
            <person name="Karaffa L."/>
            <person name="Kosti I."/>
            <person name="Le Crom S."/>
            <person name="Lindquist E."/>
            <person name="Lucas S."/>
            <person name="Luebeck M."/>
            <person name="Luebeck P.S."/>
            <person name="Margeot A."/>
            <person name="Metz B."/>
            <person name="Misra M."/>
            <person name="Nevalainen H."/>
            <person name="Omann M."/>
            <person name="Packer N."/>
            <person name="Perrone G."/>
            <person name="Uresti-Rivera E.E."/>
            <person name="Salamov A."/>
            <person name="Schmoll M."/>
            <person name="Seiboth B."/>
            <person name="Shapiro H."/>
            <person name="Sukno S."/>
            <person name="Tamayo-Ramos J.A."/>
            <person name="Tisch D."/>
            <person name="Wiest A."/>
            <person name="Wilkinson H.H."/>
            <person name="Zhang M."/>
            <person name="Coutinho P.M."/>
            <person name="Kenerley C.M."/>
            <person name="Monte E."/>
            <person name="Baker S.E."/>
            <person name="Grigoriev I.V."/>
        </authorList>
    </citation>
    <scope>NUCLEOTIDE SEQUENCE [LARGE SCALE GENOMIC DNA]</scope>
    <source>
        <strain evidence="3">Gv29-8 / FGSC 10586</strain>
    </source>
</reference>
<feature type="domain" description="Ubiquitin-like" evidence="1">
    <location>
        <begin position="961"/>
        <end position="1038"/>
    </location>
</feature>
<evidence type="ECO:0000313" key="3">
    <source>
        <dbReference type="Proteomes" id="UP000007115"/>
    </source>
</evidence>
<dbReference type="InterPro" id="IPR000626">
    <property type="entry name" value="Ubiquitin-like_dom"/>
</dbReference>